<protein>
    <submittedName>
        <fullName evidence="1">Uncharacterized protein</fullName>
    </submittedName>
</protein>
<reference evidence="1 2" key="1">
    <citation type="submission" date="2017-05" db="EMBL/GenBank/DDBJ databases">
        <authorList>
            <person name="Varghese N."/>
            <person name="Submissions S."/>
        </authorList>
    </citation>
    <scope>NUCLEOTIDE SEQUENCE [LARGE SCALE GENOMIC DNA]</scope>
    <source>
        <strain evidence="1 2">MACB1020</strain>
    </source>
</reference>
<evidence type="ECO:0000313" key="1">
    <source>
        <dbReference type="EMBL" id="SMR98621.1"/>
    </source>
</evidence>
<accession>A0ABY1SBS7</accession>
<feature type="non-terminal residue" evidence="1">
    <location>
        <position position="94"/>
    </location>
</feature>
<name>A0ABY1SBS7_CALBS</name>
<organism evidence="1 2">
    <name type="scientific">Caldicellulosiruptor bescii</name>
    <name type="common">Anaerocellum thermophilum</name>
    <dbReference type="NCBI Taxonomy" id="31899"/>
    <lineage>
        <taxon>Bacteria</taxon>
        <taxon>Bacillati</taxon>
        <taxon>Bacillota</taxon>
        <taxon>Bacillota incertae sedis</taxon>
        <taxon>Caldicellulosiruptorales</taxon>
        <taxon>Caldicellulosiruptoraceae</taxon>
        <taxon>Caldicellulosiruptor</taxon>
    </lineage>
</organism>
<proteinExistence type="predicted"/>
<evidence type="ECO:0000313" key="2">
    <source>
        <dbReference type="Proteomes" id="UP000196803"/>
    </source>
</evidence>
<gene>
    <name evidence="1" type="ORF">SAMN05216240_2868</name>
</gene>
<comment type="caution">
    <text evidence="1">The sequence shown here is derived from an EMBL/GenBank/DDBJ whole genome shotgun (WGS) entry which is preliminary data.</text>
</comment>
<sequence>MKKIGYKKMVDPETGEVQTFILIGHDFEDTDFVKLPFISIKLIMEDKDLAKSAMRILSYIVQHKISFNNYTFALSYEYDIKGNIDMSKKQYHLA</sequence>
<keyword evidence="2" id="KW-1185">Reference proteome</keyword>
<dbReference type="EMBL" id="FXXC01000002">
    <property type="protein sequence ID" value="SMR98621.1"/>
    <property type="molecule type" value="Genomic_DNA"/>
</dbReference>
<dbReference type="Proteomes" id="UP000196803">
    <property type="component" value="Unassembled WGS sequence"/>
</dbReference>